<name>A0A1H2WCT0_9FLAO</name>
<dbReference type="InterPro" id="IPR002698">
    <property type="entry name" value="FTHF_cligase"/>
</dbReference>
<dbReference type="GO" id="GO:0035999">
    <property type="term" value="P:tetrahydrofolate interconversion"/>
    <property type="evidence" value="ECO:0007669"/>
    <property type="project" value="TreeGrafter"/>
</dbReference>
<evidence type="ECO:0000256" key="2">
    <source>
        <dbReference type="ARBA" id="ARBA00022741"/>
    </source>
</evidence>
<protein>
    <recommendedName>
        <fullName evidence="5">5-formyltetrahydrofolate cyclo-ligase</fullName>
        <ecNumber evidence="5">6.3.3.2</ecNumber>
    </recommendedName>
</protein>
<keyword evidence="7" id="KW-1185">Reference proteome</keyword>
<dbReference type="PANTHER" id="PTHR23407">
    <property type="entry name" value="ATPASE INHIBITOR/5-FORMYLTETRAHYDROFOLATE CYCLO-LIGASE"/>
    <property type="match status" value="1"/>
</dbReference>
<dbReference type="GeneID" id="85017434"/>
<keyword evidence="3 4" id="KW-0067">ATP-binding</keyword>
<dbReference type="Pfam" id="PF01812">
    <property type="entry name" value="5-FTHF_cyc-lig"/>
    <property type="match status" value="1"/>
</dbReference>
<keyword evidence="6" id="KW-0436">Ligase</keyword>
<dbReference type="EMBL" id="FNND01000004">
    <property type="protein sequence ID" value="SDW78328.1"/>
    <property type="molecule type" value="Genomic_DNA"/>
</dbReference>
<dbReference type="OrthoDB" id="9801938at2"/>
<comment type="cofactor">
    <cofactor evidence="5">
        <name>Mg(2+)</name>
        <dbReference type="ChEBI" id="CHEBI:18420"/>
    </cofactor>
</comment>
<dbReference type="SUPFAM" id="SSF100950">
    <property type="entry name" value="NagB/RpiA/CoA transferase-like"/>
    <property type="match status" value="1"/>
</dbReference>
<comment type="catalytic activity">
    <reaction evidence="5">
        <text>(6S)-5-formyl-5,6,7,8-tetrahydrofolate + ATP = (6R)-5,10-methenyltetrahydrofolate + ADP + phosphate</text>
        <dbReference type="Rhea" id="RHEA:10488"/>
        <dbReference type="ChEBI" id="CHEBI:30616"/>
        <dbReference type="ChEBI" id="CHEBI:43474"/>
        <dbReference type="ChEBI" id="CHEBI:57455"/>
        <dbReference type="ChEBI" id="CHEBI:57457"/>
        <dbReference type="ChEBI" id="CHEBI:456216"/>
        <dbReference type="EC" id="6.3.3.2"/>
    </reaction>
</comment>
<feature type="binding site" evidence="4">
    <location>
        <position position="55"/>
    </location>
    <ligand>
        <name>substrate</name>
    </ligand>
</feature>
<evidence type="ECO:0000313" key="7">
    <source>
        <dbReference type="Proteomes" id="UP000182771"/>
    </source>
</evidence>
<dbReference type="GO" id="GO:0030272">
    <property type="term" value="F:5-formyltetrahydrofolate cyclo-ligase activity"/>
    <property type="evidence" value="ECO:0007669"/>
    <property type="project" value="UniProtKB-EC"/>
</dbReference>
<reference evidence="6 7" key="1">
    <citation type="submission" date="2016-10" db="EMBL/GenBank/DDBJ databases">
        <authorList>
            <person name="Varghese N."/>
            <person name="Submissions S."/>
        </authorList>
    </citation>
    <scope>NUCLEOTIDE SEQUENCE [LARGE SCALE GENOMIC DNA]</scope>
    <source>
        <strain evidence="6 7">DSM 11449</strain>
    </source>
</reference>
<feature type="binding site" evidence="4">
    <location>
        <begin position="132"/>
        <end position="140"/>
    </location>
    <ligand>
        <name>ATP</name>
        <dbReference type="ChEBI" id="CHEBI:30616"/>
    </ligand>
</feature>
<dbReference type="InterPro" id="IPR037171">
    <property type="entry name" value="NagB/RpiA_transferase-like"/>
</dbReference>
<dbReference type="GO" id="GO:0005524">
    <property type="term" value="F:ATP binding"/>
    <property type="evidence" value="ECO:0007669"/>
    <property type="project" value="UniProtKB-KW"/>
</dbReference>
<dbReference type="RefSeq" id="WP_016420687.1">
    <property type="nucleotide sequence ID" value="NZ_FNND01000004.1"/>
</dbReference>
<evidence type="ECO:0000256" key="4">
    <source>
        <dbReference type="PIRSR" id="PIRSR006806-1"/>
    </source>
</evidence>
<feature type="binding site" evidence="4">
    <location>
        <begin position="3"/>
        <end position="7"/>
    </location>
    <ligand>
        <name>ATP</name>
        <dbReference type="ChEBI" id="CHEBI:30616"/>
    </ligand>
</feature>
<evidence type="ECO:0000256" key="1">
    <source>
        <dbReference type="ARBA" id="ARBA00010638"/>
    </source>
</evidence>
<accession>A0A1H2WCT0</accession>
<feature type="binding site" evidence="4">
    <location>
        <position position="48"/>
    </location>
    <ligand>
        <name>substrate</name>
    </ligand>
</feature>
<keyword evidence="2 4" id="KW-0547">Nucleotide-binding</keyword>
<comment type="similarity">
    <text evidence="1 5">Belongs to the 5-formyltetrahydrofolate cyclo-ligase family.</text>
</comment>
<dbReference type="Gene3D" id="3.40.50.10420">
    <property type="entry name" value="NagB/RpiA/CoA transferase-like"/>
    <property type="match status" value="1"/>
</dbReference>
<evidence type="ECO:0000313" key="6">
    <source>
        <dbReference type="EMBL" id="SDW78328.1"/>
    </source>
</evidence>
<dbReference type="PIRSF" id="PIRSF006806">
    <property type="entry name" value="FTHF_cligase"/>
    <property type="match status" value="1"/>
</dbReference>
<evidence type="ECO:0000256" key="3">
    <source>
        <dbReference type="ARBA" id="ARBA00022840"/>
    </source>
</evidence>
<dbReference type="GO" id="GO:0046872">
    <property type="term" value="F:metal ion binding"/>
    <property type="evidence" value="ECO:0007669"/>
    <property type="project" value="UniProtKB-KW"/>
</dbReference>
<dbReference type="GO" id="GO:0009396">
    <property type="term" value="P:folic acid-containing compound biosynthetic process"/>
    <property type="evidence" value="ECO:0007669"/>
    <property type="project" value="TreeGrafter"/>
</dbReference>
<gene>
    <name evidence="6" type="ORF">SAMN05444420_10445</name>
</gene>
<sequence length="187" mass="21582">MNKKALRTLYKQKRAAIPAEQQVLLSQQIALQTLQLPIWDKQVFHSFLSIISFGEVDTSYLIRLLQEREKTLVVSRTLMETVHMEHFLYDPNQIEANNKWHIPEPQGGIPIKSEEIEVVFVPLLAYDIAGNRIGYGKGFYDNFLEECKADTLKVGLSFFPPEPLIEDIREGDIPLDYVVTPKEVFEF</sequence>
<comment type="caution">
    <text evidence="6">The sequence shown here is derived from an EMBL/GenBank/DDBJ whole genome shotgun (WGS) entry which is preliminary data.</text>
</comment>
<proteinExistence type="inferred from homology"/>
<dbReference type="AlphaFoldDB" id="A0A1H2WCT0"/>
<keyword evidence="5" id="KW-0460">Magnesium</keyword>
<dbReference type="NCBIfam" id="TIGR02727">
    <property type="entry name" value="MTHFS_bact"/>
    <property type="match status" value="1"/>
</dbReference>
<dbReference type="InterPro" id="IPR024185">
    <property type="entry name" value="FTHF_cligase-like_sf"/>
</dbReference>
<dbReference type="PANTHER" id="PTHR23407:SF1">
    <property type="entry name" value="5-FORMYLTETRAHYDROFOLATE CYCLO-LIGASE"/>
    <property type="match status" value="1"/>
</dbReference>
<evidence type="ECO:0000256" key="5">
    <source>
        <dbReference type="RuleBase" id="RU361279"/>
    </source>
</evidence>
<keyword evidence="5" id="KW-0479">Metal-binding</keyword>
<dbReference type="EC" id="6.3.3.2" evidence="5"/>
<dbReference type="Proteomes" id="UP000182771">
    <property type="component" value="Unassembled WGS sequence"/>
</dbReference>
<organism evidence="6 7">
    <name type="scientific">Capnocytophaga granulosa</name>
    <dbReference type="NCBI Taxonomy" id="45242"/>
    <lineage>
        <taxon>Bacteria</taxon>
        <taxon>Pseudomonadati</taxon>
        <taxon>Bacteroidota</taxon>
        <taxon>Flavobacteriia</taxon>
        <taxon>Flavobacteriales</taxon>
        <taxon>Flavobacteriaceae</taxon>
        <taxon>Capnocytophaga</taxon>
    </lineage>
</organism>